<name>A0A7J8JFP7_ROUAE</name>
<accession>A0A7J8JFP7</accession>
<proteinExistence type="predicted"/>
<sequence>MAASDSPQPGSEYFTTRNCTCCWFRSDVNAHTSDLIFRTPHWNICSDQADVFMGPKGQDVCSGSCRLSRFGLGMFGHLGEPSVPFGGGSGGGCVKRGGVPVALGPKKGQEWRGELIALRRIPSRSWARS</sequence>
<organism evidence="1 2">
    <name type="scientific">Rousettus aegyptiacus</name>
    <name type="common">Egyptian fruit bat</name>
    <name type="synonym">Pteropus aegyptiacus</name>
    <dbReference type="NCBI Taxonomy" id="9407"/>
    <lineage>
        <taxon>Eukaryota</taxon>
        <taxon>Metazoa</taxon>
        <taxon>Chordata</taxon>
        <taxon>Craniata</taxon>
        <taxon>Vertebrata</taxon>
        <taxon>Euteleostomi</taxon>
        <taxon>Mammalia</taxon>
        <taxon>Eutheria</taxon>
        <taxon>Laurasiatheria</taxon>
        <taxon>Chiroptera</taxon>
        <taxon>Yinpterochiroptera</taxon>
        <taxon>Pteropodoidea</taxon>
        <taxon>Pteropodidae</taxon>
        <taxon>Rousettinae</taxon>
        <taxon>Rousettus</taxon>
    </lineage>
</organism>
<keyword evidence="2" id="KW-1185">Reference proteome</keyword>
<dbReference type="EMBL" id="JACASE010000002">
    <property type="protein sequence ID" value="KAF6495706.1"/>
    <property type="molecule type" value="Genomic_DNA"/>
</dbReference>
<protein>
    <submittedName>
        <fullName evidence="1">Uncharacterized protein</fullName>
    </submittedName>
</protein>
<evidence type="ECO:0000313" key="1">
    <source>
        <dbReference type="EMBL" id="KAF6495706.1"/>
    </source>
</evidence>
<reference evidence="1 2" key="1">
    <citation type="journal article" date="2020" name="Nature">
        <title>Six reference-quality genomes reveal evolution of bat adaptations.</title>
        <authorList>
            <person name="Jebb D."/>
            <person name="Huang Z."/>
            <person name="Pippel M."/>
            <person name="Hughes G.M."/>
            <person name="Lavrichenko K."/>
            <person name="Devanna P."/>
            <person name="Winkler S."/>
            <person name="Jermiin L.S."/>
            <person name="Skirmuntt E.C."/>
            <person name="Katzourakis A."/>
            <person name="Burkitt-Gray L."/>
            <person name="Ray D.A."/>
            <person name="Sullivan K.A.M."/>
            <person name="Roscito J.G."/>
            <person name="Kirilenko B.M."/>
            <person name="Davalos L.M."/>
            <person name="Corthals A.P."/>
            <person name="Power M.L."/>
            <person name="Jones G."/>
            <person name="Ransome R.D."/>
            <person name="Dechmann D.K.N."/>
            <person name="Locatelli A.G."/>
            <person name="Puechmaille S.J."/>
            <person name="Fedrigo O."/>
            <person name="Jarvis E.D."/>
            <person name="Hiller M."/>
            <person name="Vernes S.C."/>
            <person name="Myers E.W."/>
            <person name="Teeling E.C."/>
        </authorList>
    </citation>
    <scope>NUCLEOTIDE SEQUENCE [LARGE SCALE GENOMIC DNA]</scope>
    <source>
        <strain evidence="1">MRouAeg1</strain>
        <tissue evidence="1">Muscle</tissue>
    </source>
</reference>
<dbReference type="Proteomes" id="UP000593571">
    <property type="component" value="Unassembled WGS sequence"/>
</dbReference>
<evidence type="ECO:0000313" key="2">
    <source>
        <dbReference type="Proteomes" id="UP000593571"/>
    </source>
</evidence>
<comment type="caution">
    <text evidence="1">The sequence shown here is derived from an EMBL/GenBank/DDBJ whole genome shotgun (WGS) entry which is preliminary data.</text>
</comment>
<gene>
    <name evidence="1" type="ORF">HJG63_010105</name>
</gene>
<dbReference type="AlphaFoldDB" id="A0A7J8JFP7"/>